<organism evidence="1 2">
    <name type="scientific">Didymella rabiei</name>
    <name type="common">Chickpea ascochyta blight fungus</name>
    <name type="synonym">Mycosphaerella rabiei</name>
    <dbReference type="NCBI Taxonomy" id="5454"/>
    <lineage>
        <taxon>Eukaryota</taxon>
        <taxon>Fungi</taxon>
        <taxon>Dikarya</taxon>
        <taxon>Ascomycota</taxon>
        <taxon>Pezizomycotina</taxon>
        <taxon>Dothideomycetes</taxon>
        <taxon>Pleosporomycetidae</taxon>
        <taxon>Pleosporales</taxon>
        <taxon>Pleosporineae</taxon>
        <taxon>Didymellaceae</taxon>
        <taxon>Ascochyta</taxon>
    </lineage>
</organism>
<reference evidence="1 2" key="1">
    <citation type="journal article" date="2016" name="Sci. Rep.">
        <title>Draft genome sequencing and secretome analysis of fungal phytopathogen Ascochyta rabiei provides insight into the necrotrophic effector repertoire.</title>
        <authorList>
            <person name="Verma S."/>
            <person name="Gazara R.K."/>
            <person name="Nizam S."/>
            <person name="Parween S."/>
            <person name="Chattopadhyay D."/>
            <person name="Verma P.K."/>
        </authorList>
    </citation>
    <scope>NUCLEOTIDE SEQUENCE [LARGE SCALE GENOMIC DNA]</scope>
    <source>
        <strain evidence="1 2">ArDII</strain>
    </source>
</reference>
<evidence type="ECO:0000313" key="2">
    <source>
        <dbReference type="Proteomes" id="UP000076837"/>
    </source>
</evidence>
<gene>
    <name evidence="1" type="ORF">ST47_g4974</name>
</gene>
<protein>
    <submittedName>
        <fullName evidence="1">Uncharacterized protein</fullName>
    </submittedName>
</protein>
<evidence type="ECO:0000313" key="1">
    <source>
        <dbReference type="EMBL" id="KZM23864.1"/>
    </source>
</evidence>
<dbReference type="Proteomes" id="UP000076837">
    <property type="component" value="Unassembled WGS sequence"/>
</dbReference>
<accession>A0A163ERE9</accession>
<dbReference type="EMBL" id="JYNV01000180">
    <property type="protein sequence ID" value="KZM23864.1"/>
    <property type="molecule type" value="Genomic_DNA"/>
</dbReference>
<sequence>MILSRTSNFGVATYDAVVKMREDGIISGEENGKALLELPPDVLELEQPLGQSLALPAVAEEYALTENVEVGF</sequence>
<dbReference type="AlphaFoldDB" id="A0A163ERE9"/>
<proteinExistence type="predicted"/>
<keyword evidence="2" id="KW-1185">Reference proteome</keyword>
<comment type="caution">
    <text evidence="1">The sequence shown here is derived from an EMBL/GenBank/DDBJ whole genome shotgun (WGS) entry which is preliminary data.</text>
</comment>
<name>A0A163ERE9_DIDRA</name>